<dbReference type="InterPro" id="IPR005119">
    <property type="entry name" value="LysR_subst-bd"/>
</dbReference>
<keyword evidence="2" id="KW-0805">Transcription regulation</keyword>
<dbReference type="InterPro" id="IPR000847">
    <property type="entry name" value="LysR_HTH_N"/>
</dbReference>
<proteinExistence type="inferred from homology"/>
<dbReference type="HOGENOM" id="CLU_039613_16_3_5"/>
<feature type="domain" description="HTH lysR-type" evidence="5">
    <location>
        <begin position="1"/>
        <end position="59"/>
    </location>
</feature>
<dbReference type="Gene3D" id="3.40.190.290">
    <property type="match status" value="1"/>
</dbReference>
<evidence type="ECO:0000256" key="1">
    <source>
        <dbReference type="ARBA" id="ARBA00009437"/>
    </source>
</evidence>
<dbReference type="Pfam" id="PF00126">
    <property type="entry name" value="HTH_1"/>
    <property type="match status" value="1"/>
</dbReference>
<dbReference type="KEGG" id="mmr:Mmar10_1187"/>
<dbReference type="PANTHER" id="PTHR30537">
    <property type="entry name" value="HTH-TYPE TRANSCRIPTIONAL REGULATOR"/>
    <property type="match status" value="1"/>
</dbReference>
<dbReference type="AlphaFoldDB" id="Q0AQF7"/>
<dbReference type="Pfam" id="PF03466">
    <property type="entry name" value="LysR_substrate"/>
    <property type="match status" value="1"/>
</dbReference>
<dbReference type="GO" id="GO:0006351">
    <property type="term" value="P:DNA-templated transcription"/>
    <property type="evidence" value="ECO:0007669"/>
    <property type="project" value="TreeGrafter"/>
</dbReference>
<protein>
    <submittedName>
        <fullName evidence="6">Transcriptional regulator, LysR family</fullName>
    </submittedName>
</protein>
<dbReference type="InterPro" id="IPR036390">
    <property type="entry name" value="WH_DNA-bd_sf"/>
</dbReference>
<evidence type="ECO:0000256" key="2">
    <source>
        <dbReference type="ARBA" id="ARBA00023015"/>
    </source>
</evidence>
<dbReference type="Proteomes" id="UP000001964">
    <property type="component" value="Chromosome"/>
</dbReference>
<comment type="similarity">
    <text evidence="1">Belongs to the LysR transcriptional regulatory family.</text>
</comment>
<evidence type="ECO:0000256" key="4">
    <source>
        <dbReference type="ARBA" id="ARBA00023163"/>
    </source>
</evidence>
<name>Q0AQF7_MARMM</name>
<evidence type="ECO:0000313" key="7">
    <source>
        <dbReference type="Proteomes" id="UP000001964"/>
    </source>
</evidence>
<dbReference type="STRING" id="394221.Mmar10_1187"/>
<sequence>MDRLKAMSIVVQVVDSGSFSGASRALGIPLATISRQVTELEAHLGTKLLTRTTRKLALTDAGTAYLAAARRILDDIDETERAAAGEYHSPRGELIMTAPVAFGRLLVLPVIRDFLVAYPRIDVRLVLSDRNLHLMDEHIDMAVRIGPLPDSSMVATKVGSIRTVVVASPALLAAHGKPQSPEDLSDLPGVHFDILSPAGRWTFTGPGGQTHDSAPRPRLTVSSADAAVWSACDGVGVTRVLSYQCADAVKNGSLHVLLEEFEPAPLPVHLVHAGRGVQPAKLRSFLDFARSRLRSSLTALW</sequence>
<gene>
    <name evidence="6" type="ordered locus">Mmar10_1187</name>
</gene>
<dbReference type="OrthoDB" id="9813056at2"/>
<dbReference type="SUPFAM" id="SSF53850">
    <property type="entry name" value="Periplasmic binding protein-like II"/>
    <property type="match status" value="1"/>
</dbReference>
<dbReference type="InterPro" id="IPR058163">
    <property type="entry name" value="LysR-type_TF_proteobact-type"/>
</dbReference>
<keyword evidence="7" id="KW-1185">Reference proteome</keyword>
<evidence type="ECO:0000259" key="5">
    <source>
        <dbReference type="PROSITE" id="PS50931"/>
    </source>
</evidence>
<organism evidence="6 7">
    <name type="scientific">Maricaulis maris (strain MCS10)</name>
    <name type="common">Caulobacter maris</name>
    <dbReference type="NCBI Taxonomy" id="394221"/>
    <lineage>
        <taxon>Bacteria</taxon>
        <taxon>Pseudomonadati</taxon>
        <taxon>Pseudomonadota</taxon>
        <taxon>Alphaproteobacteria</taxon>
        <taxon>Maricaulales</taxon>
        <taxon>Maricaulaceae</taxon>
        <taxon>Maricaulis</taxon>
    </lineage>
</organism>
<dbReference type="PROSITE" id="PS50931">
    <property type="entry name" value="HTH_LYSR"/>
    <property type="match status" value="1"/>
</dbReference>
<dbReference type="EMBL" id="CP000449">
    <property type="protein sequence ID" value="ABI65480.1"/>
    <property type="molecule type" value="Genomic_DNA"/>
</dbReference>
<accession>Q0AQF7</accession>
<dbReference type="eggNOG" id="COG0583">
    <property type="taxonomic scope" value="Bacteria"/>
</dbReference>
<keyword evidence="3" id="KW-0238">DNA-binding</keyword>
<dbReference type="Gene3D" id="1.10.10.10">
    <property type="entry name" value="Winged helix-like DNA-binding domain superfamily/Winged helix DNA-binding domain"/>
    <property type="match status" value="1"/>
</dbReference>
<evidence type="ECO:0000313" key="6">
    <source>
        <dbReference type="EMBL" id="ABI65480.1"/>
    </source>
</evidence>
<reference evidence="6 7" key="1">
    <citation type="submission" date="2006-08" db="EMBL/GenBank/DDBJ databases">
        <title>Complete sequence of Maricaulis maris MCS10.</title>
        <authorList>
            <consortium name="US DOE Joint Genome Institute"/>
            <person name="Copeland A."/>
            <person name="Lucas S."/>
            <person name="Lapidus A."/>
            <person name="Barry K."/>
            <person name="Detter J.C."/>
            <person name="Glavina del Rio T."/>
            <person name="Hammon N."/>
            <person name="Israni S."/>
            <person name="Dalin E."/>
            <person name="Tice H."/>
            <person name="Pitluck S."/>
            <person name="Saunders E."/>
            <person name="Brettin T."/>
            <person name="Bruce D."/>
            <person name="Han C."/>
            <person name="Tapia R."/>
            <person name="Gilna P."/>
            <person name="Schmutz J."/>
            <person name="Larimer F."/>
            <person name="Land M."/>
            <person name="Hauser L."/>
            <person name="Kyrpides N."/>
            <person name="Mikhailova N."/>
            <person name="Viollier P."/>
            <person name="Stephens C."/>
            <person name="Richardson P."/>
        </authorList>
    </citation>
    <scope>NUCLEOTIDE SEQUENCE [LARGE SCALE GENOMIC DNA]</scope>
    <source>
        <strain evidence="6 7">MCS10</strain>
    </source>
</reference>
<dbReference type="FunFam" id="1.10.10.10:FF:000001">
    <property type="entry name" value="LysR family transcriptional regulator"/>
    <property type="match status" value="1"/>
</dbReference>
<dbReference type="GO" id="GO:0043565">
    <property type="term" value="F:sequence-specific DNA binding"/>
    <property type="evidence" value="ECO:0007669"/>
    <property type="project" value="TreeGrafter"/>
</dbReference>
<evidence type="ECO:0000256" key="3">
    <source>
        <dbReference type="ARBA" id="ARBA00023125"/>
    </source>
</evidence>
<dbReference type="SUPFAM" id="SSF46785">
    <property type="entry name" value="Winged helix' DNA-binding domain"/>
    <property type="match status" value="1"/>
</dbReference>
<dbReference type="InterPro" id="IPR036388">
    <property type="entry name" value="WH-like_DNA-bd_sf"/>
</dbReference>
<dbReference type="PANTHER" id="PTHR30537:SF5">
    <property type="entry name" value="HTH-TYPE TRANSCRIPTIONAL ACTIVATOR TTDR-RELATED"/>
    <property type="match status" value="1"/>
</dbReference>
<dbReference type="GO" id="GO:0003700">
    <property type="term" value="F:DNA-binding transcription factor activity"/>
    <property type="evidence" value="ECO:0007669"/>
    <property type="project" value="InterPro"/>
</dbReference>
<dbReference type="RefSeq" id="WP_011643127.1">
    <property type="nucleotide sequence ID" value="NC_008347.1"/>
</dbReference>
<dbReference type="CDD" id="cd08471">
    <property type="entry name" value="PBP2_CrgA_like_2"/>
    <property type="match status" value="1"/>
</dbReference>
<keyword evidence="4" id="KW-0804">Transcription</keyword>